<protein>
    <recommendedName>
        <fullName evidence="10">DNA 5'-3' helicase</fullName>
        <ecNumber evidence="10">5.6.2.3</ecNumber>
    </recommendedName>
</protein>
<dbReference type="Gene3D" id="3.40.50.300">
    <property type="entry name" value="P-loop containing nucleotide triphosphate hydrolases"/>
    <property type="match status" value="1"/>
</dbReference>
<dbReference type="PANTHER" id="PTHR30153">
    <property type="entry name" value="REPLICATIVE DNA HELICASE DNAB"/>
    <property type="match status" value="1"/>
</dbReference>
<keyword evidence="3" id="KW-0235">DNA replication</keyword>
<dbReference type="GO" id="GO:0003677">
    <property type="term" value="F:DNA binding"/>
    <property type="evidence" value="ECO:0007669"/>
    <property type="project" value="UniProtKB-KW"/>
</dbReference>
<gene>
    <name evidence="13" type="ORF">M993_01479</name>
</gene>
<dbReference type="EMBL" id="LXEX01000024">
    <property type="protein sequence ID" value="OAT59769.1"/>
    <property type="molecule type" value="Genomic_DNA"/>
</dbReference>
<dbReference type="InterPro" id="IPR027417">
    <property type="entry name" value="P-loop_NTPase"/>
</dbReference>
<keyword evidence="6 13" id="KW-0347">Helicase</keyword>
<evidence type="ECO:0000256" key="7">
    <source>
        <dbReference type="ARBA" id="ARBA00022840"/>
    </source>
</evidence>
<dbReference type="SUPFAM" id="SSF52540">
    <property type="entry name" value="P-loop containing nucleoside triphosphate hydrolases"/>
    <property type="match status" value="1"/>
</dbReference>
<evidence type="ECO:0000256" key="5">
    <source>
        <dbReference type="ARBA" id="ARBA00022801"/>
    </source>
</evidence>
<dbReference type="Pfam" id="PF03796">
    <property type="entry name" value="DnaB_C"/>
    <property type="match status" value="1"/>
</dbReference>
<evidence type="ECO:0000256" key="8">
    <source>
        <dbReference type="ARBA" id="ARBA00023125"/>
    </source>
</evidence>
<evidence type="ECO:0000256" key="9">
    <source>
        <dbReference type="ARBA" id="ARBA00023235"/>
    </source>
</evidence>
<feature type="domain" description="SF4 helicase" evidence="12">
    <location>
        <begin position="165"/>
        <end position="428"/>
    </location>
</feature>
<evidence type="ECO:0000256" key="11">
    <source>
        <dbReference type="ARBA" id="ARBA00048954"/>
    </source>
</evidence>
<keyword evidence="14" id="KW-1185">Reference proteome</keyword>
<sequence>MDSYDFEEQLIGSMIIKGDHVDCLEIAGKLPAEAFANFHLQNMYRVIVALLNKCEPIDPFTVQEGVAGETRDLVLSVSARCKSAANIKAWAKRVRQCWMLRKGEAELTKAASLLREAGTHDLNERIAEVSGILSNLQFETNDRLPRKIGDLLPDYMDVLEKRMKGAESGLYLKTGIEPMDNEYGGFDRTDLIIIAGRPGMGKTELAINIGNSIGHQKGRGLMISMEMSEMQVVERHVADRSGLAIGALRNPLDMIPEQFTRLTAATGMLQGEENYVLDEAMSVDEIISHAERLNMDGGLSFVSIDYLGLMKKPKAERNDIAIGEITRKLKQFSLRSKVPVILLSQLNRGVETRPDKRPTLADLKDSGAIEQDADVIIFPYRDEVYHDNSNMKGIAEIIVGKYRSGQPKTFYMGWKNGHFVNIEQDEAARRYAANQNDNKQASEWR</sequence>
<dbReference type="GO" id="GO:0005829">
    <property type="term" value="C:cytosol"/>
    <property type="evidence" value="ECO:0007669"/>
    <property type="project" value="TreeGrafter"/>
</dbReference>
<reference evidence="13 14" key="1">
    <citation type="submission" date="2016-04" db="EMBL/GenBank/DDBJ databases">
        <title>ATOL: Assembling a taxonomically balanced genome-scale reconstruction of the evolutionary history of the Enterobacteriaceae.</title>
        <authorList>
            <person name="Plunkett G.III."/>
            <person name="Neeno-Eckwall E.C."/>
            <person name="Glasner J.D."/>
            <person name="Perna N.T."/>
        </authorList>
    </citation>
    <scope>NUCLEOTIDE SEQUENCE [LARGE SCALE GENOMIC DNA]</scope>
    <source>
        <strain evidence="13 14">ATCC 12841</strain>
    </source>
</reference>
<evidence type="ECO:0000256" key="3">
    <source>
        <dbReference type="ARBA" id="ARBA00022705"/>
    </source>
</evidence>
<accession>A0AA91IQD7</accession>
<comment type="caution">
    <text evidence="13">The sequence shown here is derived from an EMBL/GenBank/DDBJ whole genome shotgun (WGS) entry which is preliminary data.</text>
</comment>
<keyword evidence="2" id="KW-0639">Primosome</keyword>
<keyword evidence="4" id="KW-0547">Nucleotide-binding</keyword>
<dbReference type="Pfam" id="PF00772">
    <property type="entry name" value="DnaB"/>
    <property type="match status" value="1"/>
</dbReference>
<dbReference type="GO" id="GO:0005524">
    <property type="term" value="F:ATP binding"/>
    <property type="evidence" value="ECO:0007669"/>
    <property type="project" value="UniProtKB-KW"/>
</dbReference>
<dbReference type="InterPro" id="IPR007693">
    <property type="entry name" value="DNA_helicase_DnaB-like_N"/>
</dbReference>
<dbReference type="InterPro" id="IPR036185">
    <property type="entry name" value="DNA_heli_DnaB-like_N_sf"/>
</dbReference>
<dbReference type="Proteomes" id="UP000078431">
    <property type="component" value="Unassembled WGS sequence"/>
</dbReference>
<dbReference type="PANTHER" id="PTHR30153:SF2">
    <property type="entry name" value="REPLICATIVE DNA HELICASE"/>
    <property type="match status" value="1"/>
</dbReference>
<evidence type="ECO:0000256" key="1">
    <source>
        <dbReference type="ARBA" id="ARBA00008428"/>
    </source>
</evidence>
<dbReference type="EC" id="5.6.2.3" evidence="10"/>
<dbReference type="InterPro" id="IPR007694">
    <property type="entry name" value="DNA_helicase_DnaB-like_C"/>
</dbReference>
<dbReference type="GO" id="GO:1990077">
    <property type="term" value="C:primosome complex"/>
    <property type="evidence" value="ECO:0007669"/>
    <property type="project" value="UniProtKB-KW"/>
</dbReference>
<evidence type="ECO:0000313" key="14">
    <source>
        <dbReference type="Proteomes" id="UP000078431"/>
    </source>
</evidence>
<dbReference type="GO" id="GO:0043139">
    <property type="term" value="F:5'-3' DNA helicase activity"/>
    <property type="evidence" value="ECO:0007669"/>
    <property type="project" value="UniProtKB-EC"/>
</dbReference>
<evidence type="ECO:0000256" key="10">
    <source>
        <dbReference type="ARBA" id="ARBA00044969"/>
    </source>
</evidence>
<dbReference type="InterPro" id="IPR016136">
    <property type="entry name" value="DNA_helicase_N/primase_C"/>
</dbReference>
<proteinExistence type="inferred from homology"/>
<dbReference type="PROSITE" id="PS51199">
    <property type="entry name" value="SF4_HELICASE"/>
    <property type="match status" value="1"/>
</dbReference>
<evidence type="ECO:0000256" key="2">
    <source>
        <dbReference type="ARBA" id="ARBA00022515"/>
    </source>
</evidence>
<keyword evidence="5 13" id="KW-0378">Hydrolase</keyword>
<keyword evidence="9" id="KW-0413">Isomerase</keyword>
<keyword evidence="7" id="KW-0067">ATP-binding</keyword>
<dbReference type="RefSeq" id="WP_061554990.1">
    <property type="nucleotide sequence ID" value="NZ_LXEX01000024.1"/>
</dbReference>
<name>A0AA91IQD7_9GAMM</name>
<comment type="similarity">
    <text evidence="1">Belongs to the helicase family. DnaB subfamily.</text>
</comment>
<evidence type="ECO:0000313" key="13">
    <source>
        <dbReference type="EMBL" id="OAT59769.1"/>
    </source>
</evidence>
<dbReference type="GO" id="GO:0006269">
    <property type="term" value="P:DNA replication, synthesis of primer"/>
    <property type="evidence" value="ECO:0007669"/>
    <property type="project" value="UniProtKB-KW"/>
</dbReference>
<comment type="catalytic activity">
    <reaction evidence="11">
        <text>ATP + H2O = ADP + phosphate + H(+)</text>
        <dbReference type="Rhea" id="RHEA:13065"/>
        <dbReference type="ChEBI" id="CHEBI:15377"/>
        <dbReference type="ChEBI" id="CHEBI:15378"/>
        <dbReference type="ChEBI" id="CHEBI:30616"/>
        <dbReference type="ChEBI" id="CHEBI:43474"/>
        <dbReference type="ChEBI" id="CHEBI:456216"/>
        <dbReference type="EC" id="5.6.2.3"/>
    </reaction>
</comment>
<dbReference type="CDD" id="cd00984">
    <property type="entry name" value="DnaB_C"/>
    <property type="match status" value="1"/>
</dbReference>
<dbReference type="AlphaFoldDB" id="A0AA91IQD7"/>
<evidence type="ECO:0000256" key="6">
    <source>
        <dbReference type="ARBA" id="ARBA00022806"/>
    </source>
</evidence>
<evidence type="ECO:0000259" key="12">
    <source>
        <dbReference type="PROSITE" id="PS51199"/>
    </source>
</evidence>
<organism evidence="13 14">
    <name type="scientific">Obesumbacterium proteus ATCC 12841</name>
    <dbReference type="NCBI Taxonomy" id="1354268"/>
    <lineage>
        <taxon>Bacteria</taxon>
        <taxon>Pseudomonadati</taxon>
        <taxon>Pseudomonadota</taxon>
        <taxon>Gammaproteobacteria</taxon>
        <taxon>Enterobacterales</taxon>
        <taxon>Hafniaceae</taxon>
        <taxon>Obesumbacterium</taxon>
    </lineage>
</organism>
<dbReference type="Gene3D" id="1.10.860.10">
    <property type="entry name" value="DNAb Helicase, Chain A"/>
    <property type="match status" value="1"/>
</dbReference>
<evidence type="ECO:0000256" key="4">
    <source>
        <dbReference type="ARBA" id="ARBA00022741"/>
    </source>
</evidence>
<dbReference type="GO" id="GO:0016787">
    <property type="term" value="F:hydrolase activity"/>
    <property type="evidence" value="ECO:0007669"/>
    <property type="project" value="UniProtKB-KW"/>
</dbReference>
<dbReference type="SUPFAM" id="SSF48024">
    <property type="entry name" value="N-terminal domain of DnaB helicase"/>
    <property type="match status" value="1"/>
</dbReference>
<keyword evidence="8" id="KW-0238">DNA-binding</keyword>